<dbReference type="InterPro" id="IPR050361">
    <property type="entry name" value="MPP/UQCRC_Complex"/>
</dbReference>
<protein>
    <submittedName>
        <fullName evidence="4">Peptidase M16</fullName>
    </submittedName>
</protein>
<feature type="domain" description="Peptidase M16 C-terminal" evidence="3">
    <location>
        <begin position="257"/>
        <end position="432"/>
    </location>
</feature>
<evidence type="ECO:0000259" key="2">
    <source>
        <dbReference type="Pfam" id="PF00675"/>
    </source>
</evidence>
<dbReference type="EMBL" id="AP027080">
    <property type="protein sequence ID" value="BDU74769.1"/>
    <property type="molecule type" value="Genomic_DNA"/>
</dbReference>
<dbReference type="Pfam" id="PF05193">
    <property type="entry name" value="Peptidase_M16_C"/>
    <property type="match status" value="1"/>
</dbReference>
<dbReference type="InterPro" id="IPR007863">
    <property type="entry name" value="Peptidase_M16_C"/>
</dbReference>
<dbReference type="InterPro" id="IPR011765">
    <property type="entry name" value="Pept_M16_N"/>
</dbReference>
<dbReference type="SUPFAM" id="SSF63411">
    <property type="entry name" value="LuxS/MPP-like metallohydrolase"/>
    <property type="match status" value="2"/>
</dbReference>
<evidence type="ECO:0000313" key="5">
    <source>
        <dbReference type="Proteomes" id="UP001238179"/>
    </source>
</evidence>
<dbReference type="PANTHER" id="PTHR11851:SF220">
    <property type="entry name" value="PEPTIDASE M16 DOMAIN PROTEIN"/>
    <property type="match status" value="1"/>
</dbReference>
<evidence type="ECO:0000313" key="4">
    <source>
        <dbReference type="EMBL" id="BDU74769.1"/>
    </source>
</evidence>
<accession>A0AA48GNT9</accession>
<dbReference type="PANTHER" id="PTHR11851">
    <property type="entry name" value="METALLOPROTEASE"/>
    <property type="match status" value="1"/>
</dbReference>
<feature type="chain" id="PRO_5041435897" evidence="1">
    <location>
        <begin position="20"/>
        <end position="507"/>
    </location>
</feature>
<dbReference type="Pfam" id="PF00675">
    <property type="entry name" value="Peptidase_M16"/>
    <property type="match status" value="1"/>
</dbReference>
<proteinExistence type="predicted"/>
<organism evidence="4 5">
    <name type="scientific">Mesoterricola silvestris</name>
    <dbReference type="NCBI Taxonomy" id="2927979"/>
    <lineage>
        <taxon>Bacteria</taxon>
        <taxon>Pseudomonadati</taxon>
        <taxon>Acidobacteriota</taxon>
        <taxon>Holophagae</taxon>
        <taxon>Holophagales</taxon>
        <taxon>Holophagaceae</taxon>
        <taxon>Mesoterricola</taxon>
    </lineage>
</organism>
<evidence type="ECO:0000259" key="3">
    <source>
        <dbReference type="Pfam" id="PF05193"/>
    </source>
</evidence>
<dbReference type="KEGG" id="msil:METEAL_39430"/>
<dbReference type="GO" id="GO:0046872">
    <property type="term" value="F:metal ion binding"/>
    <property type="evidence" value="ECO:0007669"/>
    <property type="project" value="InterPro"/>
</dbReference>
<keyword evidence="5" id="KW-1185">Reference proteome</keyword>
<sequence length="507" mass="57275">MFVQPFLRFAALLAAPLLAQSIPVTEHTLSNGMRVLLVERHQRPSVACGWVVRAGSANERPGTTGIAHLFEHMMFKGTRTLGTRDAARDAELNRLQDLLQAQIRRELDTLRERLRRGEIADMNDPAVRSPRHQDLLRDFERLATEQRALLEKNELVQIYTRAGATELNADTTSDRTYFHVTVPANRLELWAWLESDRLLNPVFREFYTERDVVMEERRQRVDATAIGVFEERYRSLIWQAHPYHWPIIGWPSDIAQVTREQAQEFFATYYAPNNISAVLVGDFRSRDALAMMERYFGRIPANPAGVPPIVTTEPPQPAPTRLLAEADTGAEVVITFKAVSGLHRDAPALEVLAALLGGQTGRLNRALVRARRSATDVMAWNKGLKYAGTFVVFGVPAGEDRSPEVEAQLLEEIARIQREGVTERELRKVKNRFQMGAFKRLEDDAVLANALAEAEGAGTYRDLLEEPRWLEAVTAADVQRVARKYLVKESMNTLVYSRKSAPAREGK</sequence>
<dbReference type="Proteomes" id="UP001238179">
    <property type="component" value="Chromosome"/>
</dbReference>
<feature type="domain" description="Peptidase M16 N-terminal" evidence="2">
    <location>
        <begin position="34"/>
        <end position="91"/>
    </location>
</feature>
<feature type="signal peptide" evidence="1">
    <location>
        <begin position="1"/>
        <end position="19"/>
    </location>
</feature>
<dbReference type="Gene3D" id="3.30.830.10">
    <property type="entry name" value="Metalloenzyme, LuxS/M16 peptidase-like"/>
    <property type="match status" value="3"/>
</dbReference>
<reference evidence="5" key="1">
    <citation type="journal article" date="2023" name="Int. J. Syst. Evol. Microbiol.">
        <title>Mesoterricola silvestris gen. nov., sp. nov., Mesoterricola sediminis sp. nov., Geothrix oryzae sp. nov., Geothrix edaphica sp. nov., Geothrix rubra sp. nov., and Geothrix limicola sp. nov., six novel members of Acidobacteriota isolated from soils.</title>
        <authorList>
            <person name="Itoh H."/>
            <person name="Sugisawa Y."/>
            <person name="Mise K."/>
            <person name="Xu Z."/>
            <person name="Kuniyasu M."/>
            <person name="Ushijima N."/>
            <person name="Kawano K."/>
            <person name="Kobayashi E."/>
            <person name="Shiratori Y."/>
            <person name="Masuda Y."/>
            <person name="Senoo K."/>
        </authorList>
    </citation>
    <scope>NUCLEOTIDE SEQUENCE [LARGE SCALE GENOMIC DNA]</scope>
    <source>
        <strain evidence="5">W79</strain>
    </source>
</reference>
<dbReference type="RefSeq" id="WP_316413443.1">
    <property type="nucleotide sequence ID" value="NZ_AP027080.1"/>
</dbReference>
<keyword evidence="1" id="KW-0732">Signal</keyword>
<name>A0AA48GNT9_9BACT</name>
<gene>
    <name evidence="4" type="ORF">METEAL_39430</name>
</gene>
<evidence type="ECO:0000256" key="1">
    <source>
        <dbReference type="SAM" id="SignalP"/>
    </source>
</evidence>
<dbReference type="InterPro" id="IPR011249">
    <property type="entry name" value="Metalloenz_LuxS/M16"/>
</dbReference>
<dbReference type="AlphaFoldDB" id="A0AA48GNT9"/>